<dbReference type="GO" id="GO:0005524">
    <property type="term" value="F:ATP binding"/>
    <property type="evidence" value="ECO:0007669"/>
    <property type="project" value="UniProtKB-KW"/>
</dbReference>
<dbReference type="PANTHER" id="PTHR11777">
    <property type="entry name" value="ALANYL-TRNA SYNTHETASE"/>
    <property type="match status" value="1"/>
</dbReference>
<keyword evidence="9 11" id="KW-0030">Aminoacyl-tRNA synthetase</keyword>
<dbReference type="InterPro" id="IPR002318">
    <property type="entry name" value="Ala-tRNA-lgiase_IIc"/>
</dbReference>
<dbReference type="InterPro" id="IPR018165">
    <property type="entry name" value="Ala-tRNA-synth_IIc_core"/>
</dbReference>
<evidence type="ECO:0000256" key="9">
    <source>
        <dbReference type="ARBA" id="ARBA00023146"/>
    </source>
</evidence>
<dbReference type="GO" id="GO:0000049">
    <property type="term" value="F:tRNA binding"/>
    <property type="evidence" value="ECO:0007669"/>
    <property type="project" value="UniProtKB-KW"/>
</dbReference>
<dbReference type="InterPro" id="IPR018162">
    <property type="entry name" value="Ala-tRNA-ligase_IIc_anticod-bd"/>
</dbReference>
<evidence type="ECO:0000256" key="3">
    <source>
        <dbReference type="ARBA" id="ARBA00022555"/>
    </source>
</evidence>
<dbReference type="EMBL" id="LCNN01000004">
    <property type="protein sequence ID" value="KKU57875.1"/>
    <property type="molecule type" value="Genomic_DNA"/>
</dbReference>
<evidence type="ECO:0000256" key="1">
    <source>
        <dbReference type="ARBA" id="ARBA00008226"/>
    </source>
</evidence>
<keyword evidence="6" id="KW-0067">ATP-binding</keyword>
<dbReference type="Gene3D" id="3.30.930.10">
    <property type="entry name" value="Bira Bifunctional Protein, Domain 2"/>
    <property type="match status" value="1"/>
</dbReference>
<organism evidence="11 12">
    <name type="scientific">candidate division WWE3 bacterium GW2011_GWB1_47_11</name>
    <dbReference type="NCBI Taxonomy" id="1619117"/>
    <lineage>
        <taxon>Bacteria</taxon>
        <taxon>Katanobacteria</taxon>
    </lineage>
</organism>
<dbReference type="SUPFAM" id="SSF101353">
    <property type="entry name" value="Putative anticodon-binding domain of alanyl-tRNA synthetase (AlaRS)"/>
    <property type="match status" value="1"/>
</dbReference>
<dbReference type="PROSITE" id="PS50860">
    <property type="entry name" value="AA_TRNA_LIGASE_II_ALA"/>
    <property type="match status" value="1"/>
</dbReference>
<accession>A0A0G1UJI0</accession>
<dbReference type="GO" id="GO:0005829">
    <property type="term" value="C:cytosol"/>
    <property type="evidence" value="ECO:0007669"/>
    <property type="project" value="TreeGrafter"/>
</dbReference>
<evidence type="ECO:0000256" key="5">
    <source>
        <dbReference type="ARBA" id="ARBA00022741"/>
    </source>
</evidence>
<protein>
    <recommendedName>
        <fullName evidence="2">alanine--tRNA ligase</fullName>
        <ecNumber evidence="2">6.1.1.7</ecNumber>
    </recommendedName>
</protein>
<evidence type="ECO:0000256" key="2">
    <source>
        <dbReference type="ARBA" id="ARBA00013168"/>
    </source>
</evidence>
<evidence type="ECO:0000256" key="8">
    <source>
        <dbReference type="ARBA" id="ARBA00022917"/>
    </source>
</evidence>
<dbReference type="InterPro" id="IPR050058">
    <property type="entry name" value="Ala-tRNA_ligase"/>
</dbReference>
<evidence type="ECO:0000313" key="12">
    <source>
        <dbReference type="Proteomes" id="UP000034684"/>
    </source>
</evidence>
<comment type="similarity">
    <text evidence="1">Belongs to the class-II aminoacyl-tRNA synthetase family.</text>
</comment>
<keyword evidence="8" id="KW-0648">Protein biosynthesis</keyword>
<evidence type="ECO:0000256" key="6">
    <source>
        <dbReference type="ARBA" id="ARBA00022840"/>
    </source>
</evidence>
<dbReference type="Pfam" id="PF01411">
    <property type="entry name" value="tRNA-synt_2c"/>
    <property type="match status" value="1"/>
</dbReference>
<dbReference type="Proteomes" id="UP000034684">
    <property type="component" value="Unassembled WGS sequence"/>
</dbReference>
<dbReference type="EC" id="6.1.1.7" evidence="2"/>
<evidence type="ECO:0000313" key="11">
    <source>
        <dbReference type="EMBL" id="KKU57875.1"/>
    </source>
</evidence>
<keyword evidence="3" id="KW-0820">tRNA-binding</keyword>
<keyword evidence="5" id="KW-0547">Nucleotide-binding</keyword>
<feature type="non-terminal residue" evidence="11">
    <location>
        <position position="1"/>
    </location>
</feature>
<evidence type="ECO:0000256" key="4">
    <source>
        <dbReference type="ARBA" id="ARBA00022598"/>
    </source>
</evidence>
<dbReference type="GO" id="GO:0002161">
    <property type="term" value="F:aminoacyl-tRNA deacylase activity"/>
    <property type="evidence" value="ECO:0007669"/>
    <property type="project" value="TreeGrafter"/>
</dbReference>
<proteinExistence type="inferred from homology"/>
<gene>
    <name evidence="11" type="ORF">UX79_C0004G0031</name>
</gene>
<dbReference type="SUPFAM" id="SSF55681">
    <property type="entry name" value="Class II aaRS and biotin synthetases"/>
    <property type="match status" value="1"/>
</dbReference>
<evidence type="ECO:0000259" key="10">
    <source>
        <dbReference type="PROSITE" id="PS50860"/>
    </source>
</evidence>
<dbReference type="InterPro" id="IPR045864">
    <property type="entry name" value="aa-tRNA-synth_II/BPL/LPL"/>
</dbReference>
<name>A0A0G1UJI0_UNCKA</name>
<feature type="domain" description="Alanyl-transfer RNA synthetases family profile" evidence="10">
    <location>
        <begin position="1"/>
        <end position="444"/>
    </location>
</feature>
<keyword evidence="4" id="KW-0436">Ligase</keyword>
<keyword evidence="7" id="KW-0694">RNA-binding</keyword>
<dbReference type="PANTHER" id="PTHR11777:SF9">
    <property type="entry name" value="ALANINE--TRNA LIGASE, CYTOPLASMIC"/>
    <property type="match status" value="1"/>
</dbReference>
<dbReference type="InterPro" id="IPR018164">
    <property type="entry name" value="Ala-tRNA-synth_IIc_N"/>
</dbReference>
<reference evidence="11 12" key="1">
    <citation type="journal article" date="2015" name="Nature">
        <title>rRNA introns, odd ribosomes, and small enigmatic genomes across a large radiation of phyla.</title>
        <authorList>
            <person name="Brown C.T."/>
            <person name="Hug L.A."/>
            <person name="Thomas B.C."/>
            <person name="Sharon I."/>
            <person name="Castelle C.J."/>
            <person name="Singh A."/>
            <person name="Wilkins M.J."/>
            <person name="Williams K.H."/>
            <person name="Banfield J.F."/>
        </authorList>
    </citation>
    <scope>NUCLEOTIDE SEQUENCE [LARGE SCALE GENOMIC DNA]</scope>
</reference>
<dbReference type="PATRIC" id="fig|1619117.3.peg.139"/>
<comment type="caution">
    <text evidence="11">The sequence shown here is derived from an EMBL/GenBank/DDBJ whole genome shotgun (WGS) entry which is preliminary data.</text>
</comment>
<dbReference type="GO" id="GO:0006419">
    <property type="term" value="P:alanyl-tRNA aminoacylation"/>
    <property type="evidence" value="ECO:0007669"/>
    <property type="project" value="InterPro"/>
</dbReference>
<dbReference type="GO" id="GO:0004813">
    <property type="term" value="F:alanine-tRNA ligase activity"/>
    <property type="evidence" value="ECO:0007669"/>
    <property type="project" value="UniProtKB-EC"/>
</dbReference>
<dbReference type="AlphaFoldDB" id="A0A0G1UJI0"/>
<sequence>SSGMQPLVPYLLGQAHPSGTRLVNSQICVRAHGFLDDILEVGDNRHTTFFEMLGNWSLGDYFKKEQLEWFFDFLVNELKSEPTRLYVSVLAKEDAFGIASDDESVSVWKDLFEREGIDAGALDLSGGRAGSVDIGGARIFYYGIEKNWWSRSGPPAKMPAGEPGGPCSEVFYDFGTPHDQRYGKHCHPNCDCGRFLEIGNSVFMQFQKQVDGTFKELPKRNVDFGAGLERLAAVTNRNPDIFETDLYQPIIKEIEALGIAYEGTAKPHMRVIADHLKAATFLIVQGVLPSNKMQGYVLRKFLRRAFVKMYFLTSGGSLLTWKEKYLSVCKKVVEIYSRVPDSFGFALTESDIYPNLQNVVEAELDKFKIAFDLGLRLLSKIESQDVTGKFAFDLFQNYGFPFEITSDLLAQKGYKLNKEAFTKEFEKHQQLSREGTSGTFRLKP</sequence>
<dbReference type="PRINTS" id="PR00980">
    <property type="entry name" value="TRNASYNTHALA"/>
</dbReference>
<evidence type="ECO:0000256" key="7">
    <source>
        <dbReference type="ARBA" id="ARBA00022884"/>
    </source>
</evidence>